<name>A0A9Q0RVQ8_9DIPT</name>
<protein>
    <submittedName>
        <fullName evidence="2">Uncharacterized protein</fullName>
    </submittedName>
</protein>
<gene>
    <name evidence="2" type="ORF">Bhyg_15592</name>
</gene>
<dbReference type="AlphaFoldDB" id="A0A9Q0RVQ8"/>
<accession>A0A9Q0RVQ8</accession>
<sequence length="121" mass="13860">MKSSVIVMSRCQHLRSKCRALKIAAAKMMRMPISEVPFRHVMTKSVQRAFNNPLYVGTPPLDLRTTPVMRRTNSMEGNVKRPLLGRQTESNAIESQTTPVIRRTRKLERKNLAVAIDDRKD</sequence>
<keyword evidence="3" id="KW-1185">Reference proteome</keyword>
<reference evidence="2" key="1">
    <citation type="submission" date="2022-07" db="EMBL/GenBank/DDBJ databases">
        <authorList>
            <person name="Trinca V."/>
            <person name="Uliana J.V.C."/>
            <person name="Torres T.T."/>
            <person name="Ward R.J."/>
            <person name="Monesi N."/>
        </authorList>
    </citation>
    <scope>NUCLEOTIDE SEQUENCE</scope>
    <source>
        <strain evidence="2">HSMRA1968</strain>
        <tissue evidence="2">Whole embryos</tissue>
    </source>
</reference>
<dbReference type="Proteomes" id="UP001151699">
    <property type="component" value="Unassembled WGS sequence"/>
</dbReference>
<comment type="caution">
    <text evidence="2">The sequence shown here is derived from an EMBL/GenBank/DDBJ whole genome shotgun (WGS) entry which is preliminary data.</text>
</comment>
<organism evidence="2 3">
    <name type="scientific">Pseudolycoriella hygida</name>
    <dbReference type="NCBI Taxonomy" id="35572"/>
    <lineage>
        <taxon>Eukaryota</taxon>
        <taxon>Metazoa</taxon>
        <taxon>Ecdysozoa</taxon>
        <taxon>Arthropoda</taxon>
        <taxon>Hexapoda</taxon>
        <taxon>Insecta</taxon>
        <taxon>Pterygota</taxon>
        <taxon>Neoptera</taxon>
        <taxon>Endopterygota</taxon>
        <taxon>Diptera</taxon>
        <taxon>Nematocera</taxon>
        <taxon>Sciaroidea</taxon>
        <taxon>Sciaridae</taxon>
        <taxon>Pseudolycoriella</taxon>
    </lineage>
</organism>
<evidence type="ECO:0000313" key="2">
    <source>
        <dbReference type="EMBL" id="KAJ6633828.1"/>
    </source>
</evidence>
<feature type="region of interest" description="Disordered" evidence="1">
    <location>
        <begin position="71"/>
        <end position="101"/>
    </location>
</feature>
<evidence type="ECO:0000256" key="1">
    <source>
        <dbReference type="SAM" id="MobiDB-lite"/>
    </source>
</evidence>
<proteinExistence type="predicted"/>
<evidence type="ECO:0000313" key="3">
    <source>
        <dbReference type="Proteomes" id="UP001151699"/>
    </source>
</evidence>
<feature type="compositionally biased region" description="Polar residues" evidence="1">
    <location>
        <begin position="87"/>
        <end position="99"/>
    </location>
</feature>
<feature type="non-terminal residue" evidence="2">
    <location>
        <position position="121"/>
    </location>
</feature>
<dbReference type="EMBL" id="WJQU01001648">
    <property type="protein sequence ID" value="KAJ6633828.1"/>
    <property type="molecule type" value="Genomic_DNA"/>
</dbReference>
<dbReference type="OrthoDB" id="8122210at2759"/>